<evidence type="ECO:0000256" key="2">
    <source>
        <dbReference type="ARBA" id="ARBA00023015"/>
    </source>
</evidence>
<proteinExistence type="predicted"/>
<organism evidence="6">
    <name type="scientific">freshwater metagenome</name>
    <dbReference type="NCBI Taxonomy" id="449393"/>
    <lineage>
        <taxon>unclassified sequences</taxon>
        <taxon>metagenomes</taxon>
        <taxon>ecological metagenomes</taxon>
    </lineage>
</organism>
<dbReference type="SUPFAM" id="SSF47413">
    <property type="entry name" value="lambda repressor-like DNA-binding domains"/>
    <property type="match status" value="1"/>
</dbReference>
<dbReference type="CDD" id="cd06267">
    <property type="entry name" value="PBP1_LacI_sugar_binding-like"/>
    <property type="match status" value="1"/>
</dbReference>
<dbReference type="PANTHER" id="PTHR30146:SF148">
    <property type="entry name" value="HTH-TYPE TRANSCRIPTIONAL REPRESSOR PURR-RELATED"/>
    <property type="match status" value="1"/>
</dbReference>
<evidence type="ECO:0000256" key="4">
    <source>
        <dbReference type="ARBA" id="ARBA00023163"/>
    </source>
</evidence>
<evidence type="ECO:0000259" key="5">
    <source>
        <dbReference type="PROSITE" id="PS50932"/>
    </source>
</evidence>
<dbReference type="InterPro" id="IPR028082">
    <property type="entry name" value="Peripla_BP_I"/>
</dbReference>
<keyword evidence="4" id="KW-0804">Transcription</keyword>
<sequence length="337" mass="36861">MSGIVEIAKRAGVSPATVSRALRGLHHVNEKTRKKIIDAAQHLDYPIRPDLLPRDEGSRTNTIGVIAPFISRWYFSQTLAGIEQALREAGMDLLLYNFAQVDARQRVFQQKKLVGKVDGLIVISLPPTEKEFESILSLGIPLALVGVSDPRSSSVSVDDVAGAVVATEHLVEMGHRNIAIMTGQTEAAFNFAVSSQRRQGFMSVLEKNNIEFNPRFELIADFDSKTAELAMDEFLSQKKLPTAIFCESDEMAFGVIKSLGKKGLRVPEDISVIGYDDHDFSSIVGLTTIAQPAQFLGQLAASMIVAKIEKPDSSTSQMNVPTSLVVRKSVANLHKLK</sequence>
<keyword evidence="2" id="KW-0805">Transcription regulation</keyword>
<dbReference type="SUPFAM" id="SSF53822">
    <property type="entry name" value="Periplasmic binding protein-like I"/>
    <property type="match status" value="1"/>
</dbReference>
<dbReference type="Gene3D" id="1.10.260.40">
    <property type="entry name" value="lambda repressor-like DNA-binding domains"/>
    <property type="match status" value="1"/>
</dbReference>
<dbReference type="InterPro" id="IPR000843">
    <property type="entry name" value="HTH_LacI"/>
</dbReference>
<name>A0A6J5YWM6_9ZZZZ</name>
<evidence type="ECO:0000256" key="1">
    <source>
        <dbReference type="ARBA" id="ARBA00022491"/>
    </source>
</evidence>
<dbReference type="GO" id="GO:0000976">
    <property type="term" value="F:transcription cis-regulatory region binding"/>
    <property type="evidence" value="ECO:0007669"/>
    <property type="project" value="TreeGrafter"/>
</dbReference>
<gene>
    <name evidence="6" type="ORF">UFOPK3775_00287</name>
</gene>
<dbReference type="EMBL" id="CAESAK010000023">
    <property type="protein sequence ID" value="CAB4332469.1"/>
    <property type="molecule type" value="Genomic_DNA"/>
</dbReference>
<keyword evidence="3" id="KW-0238">DNA-binding</keyword>
<dbReference type="AlphaFoldDB" id="A0A6J5YWM6"/>
<protein>
    <submittedName>
        <fullName evidence="6">Unannotated protein</fullName>
    </submittedName>
</protein>
<evidence type="ECO:0000256" key="3">
    <source>
        <dbReference type="ARBA" id="ARBA00023125"/>
    </source>
</evidence>
<dbReference type="SMART" id="SM00354">
    <property type="entry name" value="HTH_LACI"/>
    <property type="match status" value="1"/>
</dbReference>
<dbReference type="InterPro" id="IPR046335">
    <property type="entry name" value="LacI/GalR-like_sensor"/>
</dbReference>
<keyword evidence="1" id="KW-0678">Repressor</keyword>
<feature type="domain" description="HTH lacI-type" evidence="5">
    <location>
        <begin position="2"/>
        <end position="58"/>
    </location>
</feature>
<reference evidence="6" key="1">
    <citation type="submission" date="2020-05" db="EMBL/GenBank/DDBJ databases">
        <authorList>
            <person name="Chiriac C."/>
            <person name="Salcher M."/>
            <person name="Ghai R."/>
            <person name="Kavagutti S V."/>
        </authorList>
    </citation>
    <scope>NUCLEOTIDE SEQUENCE</scope>
</reference>
<dbReference type="PROSITE" id="PS50932">
    <property type="entry name" value="HTH_LACI_2"/>
    <property type="match status" value="1"/>
</dbReference>
<dbReference type="Pfam" id="PF00356">
    <property type="entry name" value="LacI"/>
    <property type="match status" value="1"/>
</dbReference>
<accession>A0A6J5YWM6</accession>
<evidence type="ECO:0000313" key="6">
    <source>
        <dbReference type="EMBL" id="CAB4332469.1"/>
    </source>
</evidence>
<dbReference type="GO" id="GO:0003700">
    <property type="term" value="F:DNA-binding transcription factor activity"/>
    <property type="evidence" value="ECO:0007669"/>
    <property type="project" value="TreeGrafter"/>
</dbReference>
<dbReference type="Pfam" id="PF13377">
    <property type="entry name" value="Peripla_BP_3"/>
    <property type="match status" value="1"/>
</dbReference>
<dbReference type="PROSITE" id="PS00356">
    <property type="entry name" value="HTH_LACI_1"/>
    <property type="match status" value="1"/>
</dbReference>
<dbReference type="Gene3D" id="3.40.50.2300">
    <property type="match status" value="2"/>
</dbReference>
<dbReference type="CDD" id="cd01392">
    <property type="entry name" value="HTH_LacI"/>
    <property type="match status" value="1"/>
</dbReference>
<dbReference type="PANTHER" id="PTHR30146">
    <property type="entry name" value="LACI-RELATED TRANSCRIPTIONAL REPRESSOR"/>
    <property type="match status" value="1"/>
</dbReference>
<dbReference type="InterPro" id="IPR010982">
    <property type="entry name" value="Lambda_DNA-bd_dom_sf"/>
</dbReference>